<evidence type="ECO:0000256" key="2">
    <source>
        <dbReference type="ARBA" id="ARBA00022448"/>
    </source>
</evidence>
<evidence type="ECO:0000256" key="3">
    <source>
        <dbReference type="ARBA" id="ARBA00022729"/>
    </source>
</evidence>
<dbReference type="SUPFAM" id="SSF53850">
    <property type="entry name" value="Periplasmic binding protein-like II"/>
    <property type="match status" value="1"/>
</dbReference>
<organism evidence="6 7">
    <name type="scientific">Desemzia incerta</name>
    <dbReference type="NCBI Taxonomy" id="82801"/>
    <lineage>
        <taxon>Bacteria</taxon>
        <taxon>Bacillati</taxon>
        <taxon>Bacillota</taxon>
        <taxon>Bacilli</taxon>
        <taxon>Lactobacillales</taxon>
        <taxon>Carnobacteriaceae</taxon>
        <taxon>Desemzia</taxon>
    </lineage>
</organism>
<dbReference type="PANTHER" id="PTHR30222:SF17">
    <property type="entry name" value="SPERMIDINE_PUTRESCINE-BINDING PERIPLASMIC PROTEIN"/>
    <property type="match status" value="1"/>
</dbReference>
<dbReference type="InterPro" id="IPR006059">
    <property type="entry name" value="SBP"/>
</dbReference>
<accession>A0A1I5UTL2</accession>
<sequence>MKRLVTLAAIILAACGVLYYSSNKLDQAQGITGENTLNLYNWGDYIDPELITKFEEETGYVVSYETFDSNEAMYTKISQGGTAYDLAVPSEYMIERMIEEDMLIELDHSKIEGMEHLDPDLLDMAFDPGNQYSMPYFWGTLGIVYNIKFIEEGSIEHWDDLWKPEFQDNLMLIDGAREVIGLSLNSLGYSVNSKNDAELAEAAEKLDTLTPNVKAVVADEIKMYMIQEESSIAVTFSGEVADMMWENEDLQYVIPPEGSNLWFDNFVIPKTAQNTEAAYAFISFMLDPENAAQNAEYVGYSTPNLSALDIMPAEITEDEQFYPSKDTMEHLEVYENLGQEYIGIYNDYFLKFKMHRN</sequence>
<dbReference type="RefSeq" id="WP_092479260.1">
    <property type="nucleotide sequence ID" value="NZ_FOXW01000001.1"/>
</dbReference>
<evidence type="ECO:0000256" key="5">
    <source>
        <dbReference type="PIRSR" id="PIRSR019574-1"/>
    </source>
</evidence>
<keyword evidence="2" id="KW-0813">Transport</keyword>
<dbReference type="CDD" id="cd13663">
    <property type="entry name" value="PBP2_PotD_PotF_like_2"/>
    <property type="match status" value="1"/>
</dbReference>
<dbReference type="PIRSF" id="PIRSF019574">
    <property type="entry name" value="Periplasmic_polyamine_BP"/>
    <property type="match status" value="1"/>
</dbReference>
<dbReference type="EMBL" id="FOXW01000001">
    <property type="protein sequence ID" value="SFP98605.1"/>
    <property type="molecule type" value="Genomic_DNA"/>
</dbReference>
<evidence type="ECO:0000256" key="1">
    <source>
        <dbReference type="ARBA" id="ARBA00004418"/>
    </source>
</evidence>
<dbReference type="AlphaFoldDB" id="A0A1I5UTL2"/>
<dbReference type="Pfam" id="PF13416">
    <property type="entry name" value="SBP_bac_8"/>
    <property type="match status" value="1"/>
</dbReference>
<dbReference type="GO" id="GO:0019808">
    <property type="term" value="F:polyamine binding"/>
    <property type="evidence" value="ECO:0007669"/>
    <property type="project" value="InterPro"/>
</dbReference>
<evidence type="ECO:0000256" key="4">
    <source>
        <dbReference type="ARBA" id="ARBA00022764"/>
    </source>
</evidence>
<dbReference type="GO" id="GO:0042597">
    <property type="term" value="C:periplasmic space"/>
    <property type="evidence" value="ECO:0007669"/>
    <property type="project" value="UniProtKB-SubCell"/>
</dbReference>
<reference evidence="6 7" key="1">
    <citation type="submission" date="2016-10" db="EMBL/GenBank/DDBJ databases">
        <authorList>
            <person name="de Groot N.N."/>
        </authorList>
    </citation>
    <scope>NUCLEOTIDE SEQUENCE [LARGE SCALE GENOMIC DNA]</scope>
    <source>
        <strain evidence="6 7">DSM 20581</strain>
    </source>
</reference>
<gene>
    <name evidence="6" type="ORF">SAMN04488506_0184</name>
</gene>
<name>A0A1I5UTL2_9LACT</name>
<evidence type="ECO:0000313" key="6">
    <source>
        <dbReference type="EMBL" id="SFP98605.1"/>
    </source>
</evidence>
<keyword evidence="3" id="KW-0732">Signal</keyword>
<dbReference type="PROSITE" id="PS51257">
    <property type="entry name" value="PROKAR_LIPOPROTEIN"/>
    <property type="match status" value="1"/>
</dbReference>
<dbReference type="OrthoDB" id="9769319at2"/>
<evidence type="ECO:0000313" key="7">
    <source>
        <dbReference type="Proteomes" id="UP000199136"/>
    </source>
</evidence>
<dbReference type="Gene3D" id="3.40.190.10">
    <property type="entry name" value="Periplasmic binding protein-like II"/>
    <property type="match status" value="2"/>
</dbReference>
<dbReference type="GO" id="GO:0015846">
    <property type="term" value="P:polyamine transport"/>
    <property type="evidence" value="ECO:0007669"/>
    <property type="project" value="InterPro"/>
</dbReference>
<feature type="binding site" evidence="5">
    <location>
        <position position="92"/>
    </location>
    <ligand>
        <name>spermidine</name>
        <dbReference type="ChEBI" id="CHEBI:57834"/>
    </ligand>
</feature>
<dbReference type="PRINTS" id="PR00909">
    <property type="entry name" value="SPERMDNBNDNG"/>
</dbReference>
<dbReference type="PANTHER" id="PTHR30222">
    <property type="entry name" value="SPERMIDINE/PUTRESCINE-BINDING PERIPLASMIC PROTEIN"/>
    <property type="match status" value="1"/>
</dbReference>
<proteinExistence type="predicted"/>
<keyword evidence="7" id="KW-1185">Reference proteome</keyword>
<protein>
    <submittedName>
        <fullName evidence="6">Spermidine/putrescine transport system substrate-binding protein</fullName>
    </submittedName>
</protein>
<dbReference type="InterPro" id="IPR001188">
    <property type="entry name" value="Sperm_putr-bd"/>
</dbReference>
<keyword evidence="4" id="KW-0574">Periplasm</keyword>
<dbReference type="STRING" id="82801.SAMN04488506_0184"/>
<dbReference type="Proteomes" id="UP000199136">
    <property type="component" value="Unassembled WGS sequence"/>
</dbReference>
<comment type="subcellular location">
    <subcellularLocation>
        <location evidence="1">Periplasm</location>
    </subcellularLocation>
</comment>